<keyword evidence="1" id="KW-0812">Transmembrane</keyword>
<evidence type="ECO:0000313" key="3">
    <source>
        <dbReference type="Proteomes" id="UP000886744"/>
    </source>
</evidence>
<feature type="transmembrane region" description="Helical" evidence="1">
    <location>
        <begin position="38"/>
        <end position="56"/>
    </location>
</feature>
<reference evidence="2" key="1">
    <citation type="submission" date="2020-10" db="EMBL/GenBank/DDBJ databases">
        <authorList>
            <person name="Gilroy R."/>
        </authorList>
    </citation>
    <scope>NUCLEOTIDE SEQUENCE</scope>
    <source>
        <strain evidence="2">ChiHjej13B12-12457</strain>
    </source>
</reference>
<organism evidence="2 3">
    <name type="scientific">Candidatus Coprenecus avistercoris</name>
    <dbReference type="NCBI Taxonomy" id="2840730"/>
    <lineage>
        <taxon>Bacteria</taxon>
        <taxon>Pseudomonadati</taxon>
        <taxon>Bacteroidota</taxon>
        <taxon>Bacteroidia</taxon>
        <taxon>Bacteroidales</taxon>
        <taxon>Rikenellaceae</taxon>
        <taxon>Rikenellaceae incertae sedis</taxon>
        <taxon>Candidatus Coprenecus</taxon>
    </lineage>
</organism>
<keyword evidence="1" id="KW-0472">Membrane</keyword>
<dbReference type="Proteomes" id="UP000886744">
    <property type="component" value="Unassembled WGS sequence"/>
</dbReference>
<dbReference type="EMBL" id="DVHI01000093">
    <property type="protein sequence ID" value="HIR63339.1"/>
    <property type="molecule type" value="Genomic_DNA"/>
</dbReference>
<name>A0A9D1J7N1_9BACT</name>
<comment type="caution">
    <text evidence="2">The sequence shown here is derived from an EMBL/GenBank/DDBJ whole genome shotgun (WGS) entry which is preliminary data.</text>
</comment>
<dbReference type="AlphaFoldDB" id="A0A9D1J7N1"/>
<gene>
    <name evidence="2" type="ORF">IAC94_07460</name>
</gene>
<reference evidence="2" key="2">
    <citation type="journal article" date="2021" name="PeerJ">
        <title>Extensive microbial diversity within the chicken gut microbiome revealed by metagenomics and culture.</title>
        <authorList>
            <person name="Gilroy R."/>
            <person name="Ravi A."/>
            <person name="Getino M."/>
            <person name="Pursley I."/>
            <person name="Horton D.L."/>
            <person name="Alikhan N.F."/>
            <person name="Baker D."/>
            <person name="Gharbi K."/>
            <person name="Hall N."/>
            <person name="Watson M."/>
            <person name="Adriaenssens E.M."/>
            <person name="Foster-Nyarko E."/>
            <person name="Jarju S."/>
            <person name="Secka A."/>
            <person name="Antonio M."/>
            <person name="Oren A."/>
            <person name="Chaudhuri R.R."/>
            <person name="La Ragione R."/>
            <person name="Hildebrand F."/>
            <person name="Pallen M.J."/>
        </authorList>
    </citation>
    <scope>NUCLEOTIDE SEQUENCE</scope>
    <source>
        <strain evidence="2">ChiHjej13B12-12457</strain>
    </source>
</reference>
<protein>
    <submittedName>
        <fullName evidence="2">Uncharacterized protein</fullName>
    </submittedName>
</protein>
<evidence type="ECO:0000313" key="2">
    <source>
        <dbReference type="EMBL" id="HIR63339.1"/>
    </source>
</evidence>
<sequence length="247" mass="28359">METGDMAGSSSDTNAAKTMIGALGRFMRSLKDYNLPELLKVLFAVFCIVVAVTFVIKPEMYVDKISYIIETRQNRLEREHASEMYRRDIADQNIRGYLRELARATGADRAWLLEPHNGKSNSTSGLTFSYLDMTGDEPNPDREDVGYLNRNEFRDIPVSEYPLAGEIYRTGRWWGPLDSMERLDRKLYYKMRAQGMNECAVMAARNKERHVCIVGLTWYGDSKMNPELVGDLIHIYTMEIALELMTL</sequence>
<evidence type="ECO:0000256" key="1">
    <source>
        <dbReference type="SAM" id="Phobius"/>
    </source>
</evidence>
<proteinExistence type="predicted"/>
<keyword evidence="1" id="KW-1133">Transmembrane helix</keyword>
<accession>A0A9D1J7N1</accession>